<keyword evidence="1" id="KW-0812">Transmembrane</keyword>
<keyword evidence="1" id="KW-0472">Membrane</keyword>
<accession>A0A1C4A950</accession>
<dbReference type="AlphaFoldDB" id="A0A1C4A950"/>
<evidence type="ECO:0000313" key="3">
    <source>
        <dbReference type="Proteomes" id="UP000181997"/>
    </source>
</evidence>
<organism evidence="2 3">
    <name type="scientific">[Bacillus] enclensis</name>
    <dbReference type="NCBI Taxonomy" id="1402860"/>
    <lineage>
        <taxon>Bacteria</taxon>
        <taxon>Bacillati</taxon>
        <taxon>Bacillota</taxon>
        <taxon>Bacilli</taxon>
        <taxon>Bacillales</taxon>
        <taxon>Bacillaceae</taxon>
        <taxon>Rossellomorea</taxon>
    </lineage>
</organism>
<evidence type="ECO:0000313" key="2">
    <source>
        <dbReference type="EMBL" id="SCB91126.1"/>
    </source>
</evidence>
<evidence type="ECO:0000256" key="1">
    <source>
        <dbReference type="SAM" id="Phobius"/>
    </source>
</evidence>
<keyword evidence="1" id="KW-1133">Transmembrane helix</keyword>
<proteinExistence type="predicted"/>
<keyword evidence="3" id="KW-1185">Reference proteome</keyword>
<name>A0A1C4A950_9BACI</name>
<gene>
    <name evidence="2" type="ORF">GA0061094_1346</name>
</gene>
<feature type="transmembrane region" description="Helical" evidence="1">
    <location>
        <begin position="47"/>
        <end position="64"/>
    </location>
</feature>
<sequence>MTTMKKFNQYTLQKWMGNARLICKQFIVPFTIFQAIRTILLPTTFDVLLLTLFIGIGLAIYYDWI</sequence>
<dbReference type="Proteomes" id="UP000181997">
    <property type="component" value="Unassembled WGS sequence"/>
</dbReference>
<dbReference type="EMBL" id="FMAU01000001">
    <property type="protein sequence ID" value="SCB91126.1"/>
    <property type="molecule type" value="Genomic_DNA"/>
</dbReference>
<protein>
    <submittedName>
        <fullName evidence="2">Uncharacterized protein</fullName>
    </submittedName>
</protein>
<reference evidence="3" key="1">
    <citation type="submission" date="2016-08" db="EMBL/GenBank/DDBJ databases">
        <authorList>
            <person name="Varghese N."/>
            <person name="Submissions Spin"/>
        </authorList>
    </citation>
    <scope>NUCLEOTIDE SEQUENCE [LARGE SCALE GENOMIC DNA]</scope>
    <source>
        <strain evidence="3">SGD-1123</strain>
    </source>
</reference>